<feature type="signal peptide" evidence="1">
    <location>
        <begin position="1"/>
        <end position="21"/>
    </location>
</feature>
<organism evidence="2">
    <name type="scientific">Anguilla anguilla</name>
    <name type="common">European freshwater eel</name>
    <name type="synonym">Muraena anguilla</name>
    <dbReference type="NCBI Taxonomy" id="7936"/>
    <lineage>
        <taxon>Eukaryota</taxon>
        <taxon>Metazoa</taxon>
        <taxon>Chordata</taxon>
        <taxon>Craniata</taxon>
        <taxon>Vertebrata</taxon>
        <taxon>Euteleostomi</taxon>
        <taxon>Actinopterygii</taxon>
        <taxon>Neopterygii</taxon>
        <taxon>Teleostei</taxon>
        <taxon>Anguilliformes</taxon>
        <taxon>Anguillidae</taxon>
        <taxon>Anguilla</taxon>
    </lineage>
</organism>
<reference evidence="2" key="1">
    <citation type="submission" date="2014-11" db="EMBL/GenBank/DDBJ databases">
        <authorList>
            <person name="Amaro Gonzalez C."/>
        </authorList>
    </citation>
    <scope>NUCLEOTIDE SEQUENCE</scope>
</reference>
<evidence type="ECO:0000256" key="1">
    <source>
        <dbReference type="SAM" id="SignalP"/>
    </source>
</evidence>
<dbReference type="EMBL" id="GBXM01046882">
    <property type="protein sequence ID" value="JAH61695.1"/>
    <property type="molecule type" value="Transcribed_RNA"/>
</dbReference>
<sequence length="55" mass="6082">MISYGHVAGCVLLARCGLTDLFYFCTYCDGTQTRVEQLTKSLKKDPYPGFIAGTK</sequence>
<name>A0A0E9U929_ANGAN</name>
<keyword evidence="1" id="KW-0732">Signal</keyword>
<feature type="chain" id="PRO_5002433429" evidence="1">
    <location>
        <begin position="22"/>
        <end position="55"/>
    </location>
</feature>
<dbReference type="AlphaFoldDB" id="A0A0E9U929"/>
<evidence type="ECO:0000313" key="2">
    <source>
        <dbReference type="EMBL" id="JAH61695.1"/>
    </source>
</evidence>
<proteinExistence type="predicted"/>
<accession>A0A0E9U929</accession>
<protein>
    <submittedName>
        <fullName evidence="2">Uncharacterized protein</fullName>
    </submittedName>
</protein>
<reference evidence="2" key="2">
    <citation type="journal article" date="2015" name="Fish Shellfish Immunol.">
        <title>Early steps in the European eel (Anguilla anguilla)-Vibrio vulnificus interaction in the gills: Role of the RtxA13 toxin.</title>
        <authorList>
            <person name="Callol A."/>
            <person name="Pajuelo D."/>
            <person name="Ebbesson L."/>
            <person name="Teles M."/>
            <person name="MacKenzie S."/>
            <person name="Amaro C."/>
        </authorList>
    </citation>
    <scope>NUCLEOTIDE SEQUENCE</scope>
</reference>